<feature type="region of interest" description="Disordered" evidence="2">
    <location>
        <begin position="1"/>
        <end position="26"/>
    </location>
</feature>
<proteinExistence type="predicted"/>
<feature type="region of interest" description="Disordered" evidence="2">
    <location>
        <begin position="570"/>
        <end position="597"/>
    </location>
</feature>
<dbReference type="InterPro" id="IPR052072">
    <property type="entry name" value="Vascular_dev_regulator"/>
</dbReference>
<sequence>MLSPSSSHSSSFDPEPDLQPAYPTPSTLTLTLSSHSGLSPDQKQVLVQHSLTRACVYGDLGLLQWLLLDGTASQYADLSVKDEDGVGLVTQTIHGFGRRNPDPMGGMIDEIDEDMGDGLERDVEREECVRLLIAQGADLSGDNNGWTPLHHAAIFSPPTLITYLIAHGLSPFATTHRGLTPLDIITAYSPIPGRADVALLLEESMRSSEGETVQDADSNEEHKPRRYTSKRMRMEERQERRKRGEEKMKRKRGREGVRDGVSRILGVPKGWWQSNSSSFSDQSDSESENEGHDSDTESESHFTTSTPTDDALYTPSPSYTSMLVFSPGTLPDMLNSSIRNYTPTWRDATPANLLWMLARFACLTCDANWLEDFMLGATEAIEDVVFVGVISMLYVALQLITAQAQPDSLPTLVFWLHNSTIWLHLMQCDNSINEACEMLGSFELVEETINSVFVFIIRLAERKIDSLLDAAILDYEPPNSLSSPVQFESEWSFLRPFTSSKKKSGTASNTSTMRGSPFPPQTPTTPTAPLPHSPSPGHHQRPSSPSSSISSFSSIRSSFNTIGRARSGSTVPLQQIFTDSPNAKDKGGGDGGAADPLGPTELTEYLTALHTMLVLSNVNPALITQLWSQVVYWTGCEIFNRILTRKKYICRSKALQISLNLSVLEEWVIQMGLPRGVGSHLKPVRELVGWLQCLSSITEFPDLVATIQTMKSINPLQMRRAVRDYKYEVNEGRMTEECVAYLTQLQKDWERHRVKLGVEALRREQQNNHLDREGSISPSSHQSALEREASDSSFISSASSSSELTAAQEGIDLLFATHVEKANWEPVQPPKVLGELLDSRYMLPLVFPSDPRNIGAVPWLEGVDGDVDSARKQKRLSKGSTMSGGSGGMTWRRRDRKIREVGSSALKWVDGLNAGKWGRPITDEEAGGADGDEDGEGAGHQEEVSEEEQDETLRIRVTPLTRKSSRGKGRPSGGGDTTPIERISGERIY</sequence>
<keyword evidence="1" id="KW-0040">ANK repeat</keyword>
<dbReference type="SUPFAM" id="SSF48403">
    <property type="entry name" value="Ankyrin repeat"/>
    <property type="match status" value="1"/>
</dbReference>
<feature type="region of interest" description="Disordered" evidence="2">
    <location>
        <begin position="206"/>
        <end position="260"/>
    </location>
</feature>
<dbReference type="InterPro" id="IPR036770">
    <property type="entry name" value="Ankyrin_rpt-contain_sf"/>
</dbReference>
<dbReference type="GO" id="GO:0051020">
    <property type="term" value="F:GTPase binding"/>
    <property type="evidence" value="ECO:0007669"/>
    <property type="project" value="TreeGrafter"/>
</dbReference>
<dbReference type="SMART" id="SM01132">
    <property type="entry name" value="DIL"/>
    <property type="match status" value="1"/>
</dbReference>
<keyword evidence="5" id="KW-1185">Reference proteome</keyword>
<gene>
    <name evidence="4" type="ORF">VNI00_001667</name>
</gene>
<feature type="compositionally biased region" description="Basic and acidic residues" evidence="2">
    <location>
        <begin position="232"/>
        <end position="260"/>
    </location>
</feature>
<feature type="compositionally biased region" description="Polar residues" evidence="2">
    <location>
        <begin position="570"/>
        <end position="581"/>
    </location>
</feature>
<feature type="region of interest" description="Disordered" evidence="2">
    <location>
        <begin position="499"/>
        <end position="552"/>
    </location>
</feature>
<accession>A0AAW0E5K5</accession>
<protein>
    <recommendedName>
        <fullName evidence="3">Dilute domain-containing protein</fullName>
    </recommendedName>
</protein>
<feature type="region of interest" description="Disordered" evidence="2">
    <location>
        <begin position="917"/>
        <end position="989"/>
    </location>
</feature>
<evidence type="ECO:0000256" key="2">
    <source>
        <dbReference type="SAM" id="MobiDB-lite"/>
    </source>
</evidence>
<dbReference type="Gene3D" id="1.25.40.20">
    <property type="entry name" value="Ankyrin repeat-containing domain"/>
    <property type="match status" value="1"/>
</dbReference>
<dbReference type="EMBL" id="JAYKXP010000004">
    <property type="protein sequence ID" value="KAK7059043.1"/>
    <property type="molecule type" value="Genomic_DNA"/>
</dbReference>
<dbReference type="Pfam" id="PF12796">
    <property type="entry name" value="Ank_2"/>
    <property type="match status" value="1"/>
</dbReference>
<reference evidence="4 5" key="1">
    <citation type="submission" date="2024-01" db="EMBL/GenBank/DDBJ databases">
        <title>A draft genome for a cacao thread blight-causing isolate of Paramarasmius palmivorus.</title>
        <authorList>
            <person name="Baruah I.K."/>
            <person name="Bukari Y."/>
            <person name="Amoako-Attah I."/>
            <person name="Meinhardt L.W."/>
            <person name="Bailey B.A."/>
            <person name="Cohen S.P."/>
        </authorList>
    </citation>
    <scope>NUCLEOTIDE SEQUENCE [LARGE SCALE GENOMIC DNA]</scope>
    <source>
        <strain evidence="4 5">GH-12</strain>
    </source>
</reference>
<feature type="compositionally biased region" description="Polar residues" evidence="2">
    <location>
        <begin position="505"/>
        <end position="514"/>
    </location>
</feature>
<evidence type="ECO:0000313" key="5">
    <source>
        <dbReference type="Proteomes" id="UP001383192"/>
    </source>
</evidence>
<dbReference type="PANTHER" id="PTHR16027:SF6">
    <property type="entry name" value="DILUTE DOMAIN-CONTAINING PROTEIN"/>
    <property type="match status" value="1"/>
</dbReference>
<evidence type="ECO:0000313" key="4">
    <source>
        <dbReference type="EMBL" id="KAK7059043.1"/>
    </source>
</evidence>
<dbReference type="CDD" id="cd15473">
    <property type="entry name" value="Myo5p-like_CBD_DIL_ANK"/>
    <property type="match status" value="1"/>
</dbReference>
<dbReference type="InterPro" id="IPR037986">
    <property type="entry name" value="Myo5p-like_CBD_DIL"/>
</dbReference>
<feature type="repeat" description="ANK" evidence="1">
    <location>
        <begin position="144"/>
        <end position="176"/>
    </location>
</feature>
<feature type="compositionally biased region" description="Low complexity" evidence="2">
    <location>
        <begin position="1"/>
        <end position="11"/>
    </location>
</feature>
<dbReference type="Pfam" id="PF01843">
    <property type="entry name" value="DIL"/>
    <property type="match status" value="1"/>
</dbReference>
<evidence type="ECO:0000259" key="3">
    <source>
        <dbReference type="PROSITE" id="PS51126"/>
    </source>
</evidence>
<dbReference type="InterPro" id="IPR002710">
    <property type="entry name" value="Dilute_dom"/>
</dbReference>
<feature type="compositionally biased region" description="Low complexity" evidence="2">
    <location>
        <begin position="542"/>
        <end position="552"/>
    </location>
</feature>
<feature type="compositionally biased region" description="Pro residues" evidence="2">
    <location>
        <begin position="517"/>
        <end position="534"/>
    </location>
</feature>
<feature type="region of interest" description="Disordered" evidence="2">
    <location>
        <begin position="767"/>
        <end position="792"/>
    </location>
</feature>
<comment type="caution">
    <text evidence="4">The sequence shown here is derived from an EMBL/GenBank/DDBJ whole genome shotgun (WGS) entry which is preliminary data.</text>
</comment>
<evidence type="ECO:0000256" key="1">
    <source>
        <dbReference type="PROSITE-ProRule" id="PRU00023"/>
    </source>
</evidence>
<feature type="compositionally biased region" description="Acidic residues" evidence="2">
    <location>
        <begin position="923"/>
        <end position="936"/>
    </location>
</feature>
<organism evidence="4 5">
    <name type="scientific">Paramarasmius palmivorus</name>
    <dbReference type="NCBI Taxonomy" id="297713"/>
    <lineage>
        <taxon>Eukaryota</taxon>
        <taxon>Fungi</taxon>
        <taxon>Dikarya</taxon>
        <taxon>Basidiomycota</taxon>
        <taxon>Agaricomycotina</taxon>
        <taxon>Agaricomycetes</taxon>
        <taxon>Agaricomycetidae</taxon>
        <taxon>Agaricales</taxon>
        <taxon>Marasmiineae</taxon>
        <taxon>Marasmiaceae</taxon>
        <taxon>Paramarasmius</taxon>
    </lineage>
</organism>
<dbReference type="AlphaFoldDB" id="A0AAW0E5K5"/>
<feature type="region of interest" description="Disordered" evidence="2">
    <location>
        <begin position="273"/>
        <end position="313"/>
    </location>
</feature>
<dbReference type="Proteomes" id="UP001383192">
    <property type="component" value="Unassembled WGS sequence"/>
</dbReference>
<feature type="compositionally biased region" description="Basic and acidic residues" evidence="2">
    <location>
        <begin position="289"/>
        <end position="300"/>
    </location>
</feature>
<dbReference type="PROSITE" id="PS50088">
    <property type="entry name" value="ANK_REPEAT"/>
    <property type="match status" value="1"/>
</dbReference>
<feature type="domain" description="Dilute" evidence="3">
    <location>
        <begin position="375"/>
        <end position="748"/>
    </location>
</feature>
<feature type="compositionally biased region" description="Low complexity" evidence="2">
    <location>
        <begin position="273"/>
        <end position="282"/>
    </location>
</feature>
<dbReference type="PROSITE" id="PS51126">
    <property type="entry name" value="DILUTE"/>
    <property type="match status" value="1"/>
</dbReference>
<dbReference type="PANTHER" id="PTHR16027">
    <property type="entry name" value="DILUTE DOMAIN-CONTAINING PROTEIN YPR089W"/>
    <property type="match status" value="1"/>
</dbReference>
<dbReference type="InterPro" id="IPR002110">
    <property type="entry name" value="Ankyrin_rpt"/>
</dbReference>
<name>A0AAW0E5K5_9AGAR</name>
<feature type="region of interest" description="Disordered" evidence="2">
    <location>
        <begin position="870"/>
        <end position="894"/>
    </location>
</feature>